<dbReference type="HAMAP" id="MF_01444">
    <property type="entry name" value="2H_phosphoesterase_YjcG"/>
    <property type="match status" value="1"/>
</dbReference>
<dbReference type="EC" id="3.1.-.-" evidence="2"/>
<gene>
    <name evidence="3" type="ORF">EKG37_14220</name>
</gene>
<dbReference type="GO" id="GO:0016788">
    <property type="term" value="F:hydrolase activity, acting on ester bonds"/>
    <property type="evidence" value="ECO:0007669"/>
    <property type="project" value="UniProtKB-UniRule"/>
</dbReference>
<proteinExistence type="inferred from homology"/>
<dbReference type="RefSeq" id="WP_126409369.1">
    <property type="nucleotide sequence ID" value="NZ_RXNT01000011.1"/>
</dbReference>
<dbReference type="Gene3D" id="3.90.1140.10">
    <property type="entry name" value="Cyclic phosphodiesterase"/>
    <property type="match status" value="1"/>
</dbReference>
<feature type="short sequence motif" description="HXTX 2" evidence="2">
    <location>
        <begin position="115"/>
        <end position="118"/>
    </location>
</feature>
<sequence length="170" mass="19824">MKYGIVIFPSKSLQDKANSYRKRYDPHYALIPPHITLIHTFEESDEQIKEIAEKLREAAKRFSPFQINVTKFSSFQPVNNVIYMKVEPSHEIVDLHEGLSSLLANHPQEYAFVPHITVGQKLSNDEHSDVYSSLRLQTINNEDTVDRFHLLYQLENGSWTVYETFRLGKE</sequence>
<dbReference type="SUPFAM" id="SSF55144">
    <property type="entry name" value="LigT-like"/>
    <property type="match status" value="1"/>
</dbReference>
<dbReference type="InterPro" id="IPR022932">
    <property type="entry name" value="YjcG"/>
</dbReference>
<feature type="active site" description="Proton acceptor" evidence="2">
    <location>
        <position position="115"/>
    </location>
</feature>
<dbReference type="AlphaFoldDB" id="A0A431W3L8"/>
<comment type="similarity">
    <text evidence="2">Belongs to the 2H phosphoesterase superfamily. YjcG family.</text>
</comment>
<dbReference type="Proteomes" id="UP000271374">
    <property type="component" value="Unassembled WGS sequence"/>
</dbReference>
<dbReference type="EMBL" id="RXNT01000011">
    <property type="protein sequence ID" value="RTR30049.1"/>
    <property type="molecule type" value="Genomic_DNA"/>
</dbReference>
<dbReference type="OrthoDB" id="1524661at2"/>
<dbReference type="PANTHER" id="PTHR40037:SF1">
    <property type="entry name" value="PHOSPHOESTERASE SAOUHSC_00951-RELATED"/>
    <property type="match status" value="1"/>
</dbReference>
<name>A0A431W3L8_9BACI</name>
<dbReference type="InterPro" id="IPR050580">
    <property type="entry name" value="2H_phosphoesterase_YjcG-like"/>
</dbReference>
<organism evidence="3 4">
    <name type="scientific">Bacillus yapensis</name>
    <dbReference type="NCBI Taxonomy" id="2492960"/>
    <lineage>
        <taxon>Bacteria</taxon>
        <taxon>Bacillati</taxon>
        <taxon>Bacillota</taxon>
        <taxon>Bacilli</taxon>
        <taxon>Bacillales</taxon>
        <taxon>Bacillaceae</taxon>
        <taxon>Bacillus</taxon>
    </lineage>
</organism>
<feature type="short sequence motif" description="HXTX 1" evidence="2">
    <location>
        <begin position="34"/>
        <end position="37"/>
    </location>
</feature>
<evidence type="ECO:0000256" key="1">
    <source>
        <dbReference type="ARBA" id="ARBA00022801"/>
    </source>
</evidence>
<reference evidence="3 4" key="1">
    <citation type="submission" date="2018-12" db="EMBL/GenBank/DDBJ databases">
        <title>Bacillus yapensis draft genome sequence.</title>
        <authorList>
            <person name="Yu L."/>
            <person name="Xu X."/>
            <person name="Tang X."/>
        </authorList>
    </citation>
    <scope>NUCLEOTIDE SEQUENCE [LARGE SCALE GENOMIC DNA]</scope>
    <source>
        <strain evidence="3 4">XXST-01</strain>
    </source>
</reference>
<protein>
    <recommendedName>
        <fullName evidence="2">Putative phosphoesterase EKG37_14220</fullName>
        <ecNumber evidence="2">3.1.-.-</ecNumber>
    </recommendedName>
</protein>
<keyword evidence="4" id="KW-1185">Reference proteome</keyword>
<evidence type="ECO:0000256" key="2">
    <source>
        <dbReference type="HAMAP-Rule" id="MF_01444"/>
    </source>
</evidence>
<comment type="caution">
    <text evidence="3">The sequence shown here is derived from an EMBL/GenBank/DDBJ whole genome shotgun (WGS) entry which is preliminary data.</text>
</comment>
<dbReference type="InterPro" id="IPR009097">
    <property type="entry name" value="Cyclic_Pdiesterase"/>
</dbReference>
<evidence type="ECO:0000313" key="3">
    <source>
        <dbReference type="EMBL" id="RTR30049.1"/>
    </source>
</evidence>
<evidence type="ECO:0000313" key="4">
    <source>
        <dbReference type="Proteomes" id="UP000271374"/>
    </source>
</evidence>
<dbReference type="NCBIfam" id="NF010223">
    <property type="entry name" value="PRK13679.1"/>
    <property type="match status" value="1"/>
</dbReference>
<dbReference type="PANTHER" id="PTHR40037">
    <property type="entry name" value="PHOSPHOESTERASE YJCG-RELATED"/>
    <property type="match status" value="1"/>
</dbReference>
<keyword evidence="1 2" id="KW-0378">Hydrolase</keyword>
<dbReference type="Pfam" id="PF13563">
    <property type="entry name" value="2_5_RNA_ligase2"/>
    <property type="match status" value="1"/>
</dbReference>
<feature type="active site" description="Proton donor" evidence="2">
    <location>
        <position position="34"/>
    </location>
</feature>
<accession>A0A431W3L8</accession>